<dbReference type="GO" id="GO:0008902">
    <property type="term" value="F:hydroxymethylpyrimidine kinase activity"/>
    <property type="evidence" value="ECO:0007669"/>
    <property type="project" value="UniProtKB-EC"/>
</dbReference>
<dbReference type="Pfam" id="PF08543">
    <property type="entry name" value="Phos_pyr_kin"/>
    <property type="match status" value="1"/>
</dbReference>
<dbReference type="InterPro" id="IPR029056">
    <property type="entry name" value="Ribokinase-like"/>
</dbReference>
<dbReference type="SUPFAM" id="SSF53613">
    <property type="entry name" value="Ribokinase-like"/>
    <property type="match status" value="1"/>
</dbReference>
<dbReference type="GO" id="GO:0009229">
    <property type="term" value="P:thiamine diphosphate biosynthetic process"/>
    <property type="evidence" value="ECO:0007669"/>
    <property type="project" value="UniProtKB-UniPathway"/>
</dbReference>
<organism evidence="4 5">
    <name type="scientific">Solimicrobium silvestre</name>
    <dbReference type="NCBI Taxonomy" id="2099400"/>
    <lineage>
        <taxon>Bacteria</taxon>
        <taxon>Pseudomonadati</taxon>
        <taxon>Pseudomonadota</taxon>
        <taxon>Betaproteobacteria</taxon>
        <taxon>Burkholderiales</taxon>
        <taxon>Oxalobacteraceae</taxon>
        <taxon>Solimicrobium</taxon>
    </lineage>
</organism>
<dbReference type="GO" id="GO:0008972">
    <property type="term" value="F:phosphomethylpyrimidine kinase activity"/>
    <property type="evidence" value="ECO:0007669"/>
    <property type="project" value="InterPro"/>
</dbReference>
<dbReference type="InterPro" id="IPR013749">
    <property type="entry name" value="PM/HMP-P_kinase-1"/>
</dbReference>
<dbReference type="InterPro" id="IPR004399">
    <property type="entry name" value="HMP/HMP-P_kinase_dom"/>
</dbReference>
<evidence type="ECO:0000256" key="1">
    <source>
        <dbReference type="ARBA" id="ARBA00004948"/>
    </source>
</evidence>
<dbReference type="EMBL" id="PUGF01000021">
    <property type="protein sequence ID" value="PRC91607.1"/>
    <property type="molecule type" value="Genomic_DNA"/>
</dbReference>
<dbReference type="RefSeq" id="WP_243405482.1">
    <property type="nucleotide sequence ID" value="NZ_PUGF01000021.1"/>
</dbReference>
<dbReference type="EC" id="2.7.1.49" evidence="2"/>
<dbReference type="PANTHER" id="PTHR20858:SF17">
    <property type="entry name" value="HYDROXYMETHYLPYRIMIDINE_PHOSPHOMETHYLPYRIMIDINE KINASE THI20-RELATED"/>
    <property type="match status" value="1"/>
</dbReference>
<proteinExistence type="predicted"/>
<name>A0A2S9GV56_9BURK</name>
<evidence type="ECO:0000256" key="2">
    <source>
        <dbReference type="ARBA" id="ARBA00012135"/>
    </source>
</evidence>
<dbReference type="PANTHER" id="PTHR20858">
    <property type="entry name" value="PHOSPHOMETHYLPYRIMIDINE KINASE"/>
    <property type="match status" value="1"/>
</dbReference>
<evidence type="ECO:0000259" key="3">
    <source>
        <dbReference type="Pfam" id="PF08543"/>
    </source>
</evidence>
<sequence length="262" mass="27338">MKPCVLVFAGSDPSGGAGISADIEAIAAQGAHALPIITAITVQDNDRVFAVHPVAADLILQQAQTLTNKMPISAIKIGIIASQTNAAALAGWITAIKKQYPNLPVILDPVLASGHGDALAVEDPLASISPLLNIATLITPNLPEAAKLCPDAKSALQQARHLMQFGATDILIKGGHSTDANITNSWFHGEENRDWQWPRLAGAFHGSGCTLASAIAGQLACGASMQQALEAAQTYCHQTLEHAYAIAPGQLIPNRTFIPNSP</sequence>
<dbReference type="UniPathway" id="UPA00060">
    <property type="reaction ID" value="UER00138"/>
</dbReference>
<keyword evidence="4" id="KW-0808">Transferase</keyword>
<feature type="domain" description="Pyridoxamine kinase/Phosphomethylpyrimidine kinase" evidence="3">
    <location>
        <begin position="12"/>
        <end position="249"/>
    </location>
</feature>
<evidence type="ECO:0000313" key="5">
    <source>
        <dbReference type="Proteomes" id="UP000237839"/>
    </source>
</evidence>
<comment type="pathway">
    <text evidence="1">Cofactor biosynthesis; thiamine diphosphate biosynthesis.</text>
</comment>
<keyword evidence="4" id="KW-0418">Kinase</keyword>
<dbReference type="GO" id="GO:0005829">
    <property type="term" value="C:cytosol"/>
    <property type="evidence" value="ECO:0007669"/>
    <property type="project" value="TreeGrafter"/>
</dbReference>
<evidence type="ECO:0000313" key="4">
    <source>
        <dbReference type="EMBL" id="PRC91607.1"/>
    </source>
</evidence>
<gene>
    <name evidence="4" type="ORF">S2091_3723</name>
</gene>
<dbReference type="AlphaFoldDB" id="A0A2S9GV56"/>
<protein>
    <recommendedName>
        <fullName evidence="2">hydroxymethylpyrimidine kinase</fullName>
        <ecNumber evidence="2">2.7.1.49</ecNumber>
    </recommendedName>
</protein>
<dbReference type="GO" id="GO:0009228">
    <property type="term" value="P:thiamine biosynthetic process"/>
    <property type="evidence" value="ECO:0007669"/>
    <property type="project" value="InterPro"/>
</dbReference>
<reference evidence="4 5" key="1">
    <citation type="submission" date="2018-02" db="EMBL/GenBank/DDBJ databases">
        <title>Solimicrobium silvestre gen. nov., sp. nov., isolated from alpine forest soil.</title>
        <authorList>
            <person name="Margesin R."/>
            <person name="Albuquerque L."/>
            <person name="Zhang D.-C."/>
            <person name="Froufe H.J.C."/>
            <person name="Severino R."/>
            <person name="Roxo I."/>
            <person name="Egas C."/>
            <person name="Da Costa M.S."/>
        </authorList>
    </citation>
    <scope>NUCLEOTIDE SEQUENCE [LARGE SCALE GENOMIC DNA]</scope>
    <source>
        <strain evidence="4 5">S20-91</strain>
    </source>
</reference>
<accession>A0A2S9GV56</accession>
<dbReference type="Proteomes" id="UP000237839">
    <property type="component" value="Unassembled WGS sequence"/>
</dbReference>
<dbReference type="Gene3D" id="3.40.1190.20">
    <property type="match status" value="1"/>
</dbReference>
<comment type="caution">
    <text evidence="4">The sequence shown here is derived from an EMBL/GenBank/DDBJ whole genome shotgun (WGS) entry which is preliminary data.</text>
</comment>
<keyword evidence="5" id="KW-1185">Reference proteome</keyword>
<dbReference type="CDD" id="cd01169">
    <property type="entry name" value="HMPP_kinase"/>
    <property type="match status" value="1"/>
</dbReference>